<dbReference type="Proteomes" id="UP000318626">
    <property type="component" value="Chromosome"/>
</dbReference>
<dbReference type="EMBL" id="CP036289">
    <property type="protein sequence ID" value="QDU74355.1"/>
    <property type="molecule type" value="Genomic_DNA"/>
</dbReference>
<feature type="signal peptide" evidence="1">
    <location>
        <begin position="1"/>
        <end position="23"/>
    </location>
</feature>
<feature type="domain" description="3-keto-alpha-glucoside-1,2-lyase/3-keto-2-hydroxy-glucal hydratase" evidence="2">
    <location>
        <begin position="29"/>
        <end position="227"/>
    </location>
</feature>
<dbReference type="RefSeq" id="WP_144971325.1">
    <property type="nucleotide sequence ID" value="NZ_CP036289.1"/>
</dbReference>
<dbReference type="AlphaFoldDB" id="A0A518C558"/>
<gene>
    <name evidence="3" type="ORF">Pan97_13620</name>
</gene>
<dbReference type="Gene3D" id="2.60.120.560">
    <property type="entry name" value="Exo-inulinase, domain 1"/>
    <property type="match status" value="1"/>
</dbReference>
<reference evidence="4" key="1">
    <citation type="submission" date="2019-02" db="EMBL/GenBank/DDBJ databases">
        <title>Deep-cultivation of Planctomycetes and their phenomic and genomic characterization uncovers novel biology.</title>
        <authorList>
            <person name="Wiegand S."/>
            <person name="Jogler M."/>
            <person name="Boedeker C."/>
            <person name="Pinto D."/>
            <person name="Vollmers J."/>
            <person name="Rivas-Marin E."/>
            <person name="Kohn T."/>
            <person name="Peeters S.H."/>
            <person name="Heuer A."/>
            <person name="Rast P."/>
            <person name="Oberbeckmann S."/>
            <person name="Bunk B."/>
            <person name="Jeske O."/>
            <person name="Meyerdierks A."/>
            <person name="Storesund J.E."/>
            <person name="Kallscheuer N."/>
            <person name="Luecker S."/>
            <person name="Lage O.M."/>
            <person name="Pohl T."/>
            <person name="Merkel B.J."/>
            <person name="Hornburger P."/>
            <person name="Mueller R.-W."/>
            <person name="Bruemmer F."/>
            <person name="Labrenz M."/>
            <person name="Spormann A.M."/>
            <person name="Op den Camp H."/>
            <person name="Overmann J."/>
            <person name="Amann R."/>
            <person name="Jetten M.S.M."/>
            <person name="Mascher T."/>
            <person name="Medema M.H."/>
            <person name="Devos D.P."/>
            <person name="Kaster A.-K."/>
            <person name="Ovreas L."/>
            <person name="Rohde M."/>
            <person name="Galperin M.Y."/>
            <person name="Jogler C."/>
        </authorList>
    </citation>
    <scope>NUCLEOTIDE SEQUENCE [LARGE SCALE GENOMIC DNA]</scope>
    <source>
        <strain evidence="4">Pan97</strain>
    </source>
</reference>
<evidence type="ECO:0000259" key="2">
    <source>
        <dbReference type="Pfam" id="PF06439"/>
    </source>
</evidence>
<organism evidence="3 4">
    <name type="scientific">Bremerella volcania</name>
    <dbReference type="NCBI Taxonomy" id="2527984"/>
    <lineage>
        <taxon>Bacteria</taxon>
        <taxon>Pseudomonadati</taxon>
        <taxon>Planctomycetota</taxon>
        <taxon>Planctomycetia</taxon>
        <taxon>Pirellulales</taxon>
        <taxon>Pirellulaceae</taxon>
        <taxon>Bremerella</taxon>
    </lineage>
</organism>
<dbReference type="GO" id="GO:0016787">
    <property type="term" value="F:hydrolase activity"/>
    <property type="evidence" value="ECO:0007669"/>
    <property type="project" value="InterPro"/>
</dbReference>
<protein>
    <recommendedName>
        <fullName evidence="2">3-keto-alpha-glucoside-1,2-lyase/3-keto-2-hydroxy-glucal hydratase domain-containing protein</fullName>
    </recommendedName>
</protein>
<dbReference type="Pfam" id="PF06439">
    <property type="entry name" value="3keto-disac_hyd"/>
    <property type="match status" value="1"/>
</dbReference>
<proteinExistence type="predicted"/>
<accession>A0A518C558</accession>
<evidence type="ECO:0000313" key="3">
    <source>
        <dbReference type="EMBL" id="QDU74355.1"/>
    </source>
</evidence>
<name>A0A518C558_9BACT</name>
<evidence type="ECO:0000313" key="4">
    <source>
        <dbReference type="Proteomes" id="UP000318626"/>
    </source>
</evidence>
<keyword evidence="1" id="KW-0732">Signal</keyword>
<keyword evidence="4" id="KW-1185">Reference proteome</keyword>
<dbReference type="KEGG" id="bvo:Pan97_13620"/>
<feature type="chain" id="PRO_5021833662" description="3-keto-alpha-glucoside-1,2-lyase/3-keto-2-hydroxy-glucal hydratase domain-containing protein" evidence="1">
    <location>
        <begin position="24"/>
        <end position="232"/>
    </location>
</feature>
<sequence length="232" mass="26024" precursor="true">MNRLWITLPCLTLMLLAAGTAVAENDEKFVPLFNGENLDGWVQNGGEAKYTVEDGVIIGTSVPKTPNSFLCTKKMYGDFILEVEYMVDPLLNSGIQIRSNVYDEPKTYKTDAGKEVKVAAGRVHGYQVEIDPSDRAWSGGIYDEGRRGWLFNLKDKPEAQKAFKQNEWNKYRIECRGDSIKTWINGVPAADLTDDMTSEGFIALQVHGVGGDEKKVGKQIKWRNVKILELED</sequence>
<evidence type="ECO:0000256" key="1">
    <source>
        <dbReference type="SAM" id="SignalP"/>
    </source>
</evidence>
<dbReference type="InterPro" id="IPR010496">
    <property type="entry name" value="AL/BT2_dom"/>
</dbReference>
<dbReference type="OrthoDB" id="9780017at2"/>